<dbReference type="InterPro" id="IPR005325">
    <property type="entry name" value="DUF308_memb"/>
</dbReference>
<gene>
    <name evidence="2" type="ORF">H6A13_03710</name>
</gene>
<feature type="transmembrane region" description="Helical" evidence="1">
    <location>
        <begin position="91"/>
        <end position="111"/>
    </location>
</feature>
<keyword evidence="1" id="KW-0812">Transmembrane</keyword>
<dbReference type="AlphaFoldDB" id="A0A938X2C4"/>
<proteinExistence type="predicted"/>
<feature type="transmembrane region" description="Helical" evidence="1">
    <location>
        <begin position="150"/>
        <end position="173"/>
    </location>
</feature>
<keyword evidence="3" id="KW-1185">Reference proteome</keyword>
<dbReference type="Proteomes" id="UP000713880">
    <property type="component" value="Unassembled WGS sequence"/>
</dbReference>
<reference evidence="2" key="2">
    <citation type="journal article" date="2021" name="Sci. Rep.">
        <title>The distribution of antibiotic resistance genes in chicken gut microbiota commensals.</title>
        <authorList>
            <person name="Juricova H."/>
            <person name="Matiasovicova J."/>
            <person name="Kubasova T."/>
            <person name="Cejkova D."/>
            <person name="Rychlik I."/>
        </authorList>
    </citation>
    <scope>NUCLEOTIDE SEQUENCE</scope>
    <source>
        <strain evidence="2">An420c</strain>
    </source>
</reference>
<dbReference type="RefSeq" id="WP_204908271.1">
    <property type="nucleotide sequence ID" value="NZ_JACJLV010000008.1"/>
</dbReference>
<keyword evidence="1" id="KW-0472">Membrane</keyword>
<sequence length="179" mass="19137">MKRRSRLGWLELILGVLLILLGVATILLPGKVFGGLIVLFGFAAVIMGIGDILLYIRMERFIGFGPVISLISGIVSVMAGIMLVVYPGAGVMVLSVLFPIWFIAHCISRLSHAGTIRLFSGNGMYYTTLILNGVGLALGILMLFRPAFSLAAIGFIAGFYLILLGTDSIILACSNVGMR</sequence>
<dbReference type="InterPro" id="IPR052712">
    <property type="entry name" value="Acid_resist_chaperone_HdeD"/>
</dbReference>
<evidence type="ECO:0000313" key="3">
    <source>
        <dbReference type="Proteomes" id="UP000713880"/>
    </source>
</evidence>
<protein>
    <submittedName>
        <fullName evidence="2">DUF308 domain-containing protein</fullName>
    </submittedName>
</protein>
<keyword evidence="1" id="KW-1133">Transmembrane helix</keyword>
<reference evidence="2" key="1">
    <citation type="submission" date="2020-08" db="EMBL/GenBank/DDBJ databases">
        <authorList>
            <person name="Cejkova D."/>
            <person name="Kubasova T."/>
            <person name="Jahodarova E."/>
            <person name="Rychlik I."/>
        </authorList>
    </citation>
    <scope>NUCLEOTIDE SEQUENCE</scope>
    <source>
        <strain evidence="2">An420c</strain>
    </source>
</reference>
<organism evidence="2 3">
    <name type="scientific">Mordavella massiliensis</name>
    <dbReference type="NCBI Taxonomy" id="1871024"/>
    <lineage>
        <taxon>Bacteria</taxon>
        <taxon>Bacillati</taxon>
        <taxon>Bacillota</taxon>
        <taxon>Clostridia</taxon>
        <taxon>Eubacteriales</taxon>
        <taxon>Clostridiaceae</taxon>
        <taxon>Mordavella</taxon>
    </lineage>
</organism>
<evidence type="ECO:0000256" key="1">
    <source>
        <dbReference type="SAM" id="Phobius"/>
    </source>
</evidence>
<accession>A0A938X2C4</accession>
<dbReference type="EMBL" id="JACJLV010000008">
    <property type="protein sequence ID" value="MBM6826214.1"/>
    <property type="molecule type" value="Genomic_DNA"/>
</dbReference>
<name>A0A938X2C4_9CLOT</name>
<feature type="transmembrane region" description="Helical" evidence="1">
    <location>
        <begin position="123"/>
        <end position="144"/>
    </location>
</feature>
<comment type="caution">
    <text evidence="2">The sequence shown here is derived from an EMBL/GenBank/DDBJ whole genome shotgun (WGS) entry which is preliminary data.</text>
</comment>
<feature type="transmembrane region" description="Helical" evidence="1">
    <location>
        <begin position="33"/>
        <end position="54"/>
    </location>
</feature>
<dbReference type="PANTHER" id="PTHR34989">
    <property type="entry name" value="PROTEIN HDED"/>
    <property type="match status" value="1"/>
</dbReference>
<dbReference type="PANTHER" id="PTHR34989:SF1">
    <property type="entry name" value="PROTEIN HDED"/>
    <property type="match status" value="1"/>
</dbReference>
<dbReference type="Pfam" id="PF03729">
    <property type="entry name" value="DUF308"/>
    <property type="match status" value="2"/>
</dbReference>
<evidence type="ECO:0000313" key="2">
    <source>
        <dbReference type="EMBL" id="MBM6826214.1"/>
    </source>
</evidence>
<feature type="transmembrane region" description="Helical" evidence="1">
    <location>
        <begin position="7"/>
        <end position="27"/>
    </location>
</feature>
<feature type="transmembrane region" description="Helical" evidence="1">
    <location>
        <begin position="61"/>
        <end position="85"/>
    </location>
</feature>
<dbReference type="GO" id="GO:0005886">
    <property type="term" value="C:plasma membrane"/>
    <property type="evidence" value="ECO:0007669"/>
    <property type="project" value="TreeGrafter"/>
</dbReference>